<dbReference type="EMBL" id="KN716682">
    <property type="protein sequence ID" value="KJH42300.1"/>
    <property type="molecule type" value="Genomic_DNA"/>
</dbReference>
<keyword evidence="2" id="KW-1185">Reference proteome</keyword>
<dbReference type="PANTHER" id="PTHR35179">
    <property type="entry name" value="PROTEIN CBG02620"/>
    <property type="match status" value="1"/>
</dbReference>
<proteinExistence type="predicted"/>
<evidence type="ECO:0000313" key="2">
    <source>
        <dbReference type="Proteomes" id="UP000053766"/>
    </source>
</evidence>
<organism evidence="1 2">
    <name type="scientific">Dictyocaulus viviparus</name>
    <name type="common">Bovine lungworm</name>
    <dbReference type="NCBI Taxonomy" id="29172"/>
    <lineage>
        <taxon>Eukaryota</taxon>
        <taxon>Metazoa</taxon>
        <taxon>Ecdysozoa</taxon>
        <taxon>Nematoda</taxon>
        <taxon>Chromadorea</taxon>
        <taxon>Rhabditida</taxon>
        <taxon>Rhabditina</taxon>
        <taxon>Rhabditomorpha</taxon>
        <taxon>Strongyloidea</taxon>
        <taxon>Metastrongylidae</taxon>
        <taxon>Dictyocaulus</taxon>
    </lineage>
</organism>
<accession>A0A0D8XCG4</accession>
<reference evidence="2" key="2">
    <citation type="journal article" date="2016" name="Sci. Rep.">
        <title>Dictyocaulus viviparus genome, variome and transcriptome elucidate lungworm biology and support future intervention.</title>
        <authorList>
            <person name="McNulty S.N."/>
            <person name="Strube C."/>
            <person name="Rosa B.A."/>
            <person name="Martin J.C."/>
            <person name="Tyagi R."/>
            <person name="Choi Y.J."/>
            <person name="Wang Q."/>
            <person name="Hallsworth Pepin K."/>
            <person name="Zhang X."/>
            <person name="Ozersky P."/>
            <person name="Wilson R.K."/>
            <person name="Sternberg P.W."/>
            <person name="Gasser R.B."/>
            <person name="Mitreva M."/>
        </authorList>
    </citation>
    <scope>NUCLEOTIDE SEQUENCE [LARGE SCALE GENOMIC DNA]</scope>
    <source>
        <strain evidence="2">HannoverDv2000</strain>
    </source>
</reference>
<gene>
    <name evidence="1" type="ORF">DICVIV_11719</name>
</gene>
<dbReference type="OrthoDB" id="5393654at2759"/>
<name>A0A0D8XCG4_DICVI</name>
<dbReference type="Proteomes" id="UP000053766">
    <property type="component" value="Unassembled WGS sequence"/>
</dbReference>
<reference evidence="1 2" key="1">
    <citation type="submission" date="2013-11" db="EMBL/GenBank/DDBJ databases">
        <title>Draft genome of the bovine lungworm Dictyocaulus viviparus.</title>
        <authorList>
            <person name="Mitreva M."/>
        </authorList>
    </citation>
    <scope>NUCLEOTIDE SEQUENCE [LARGE SCALE GENOMIC DNA]</scope>
    <source>
        <strain evidence="1 2">HannoverDv2000</strain>
    </source>
</reference>
<sequence>MVYFESIANVLERLVFLPGYHISIKEASDLMEIAHVTFDQNLKLKMTRSRGAHSTGPFYQIVAYQFGSFRILVRFEVDCADYAAVKCPPLNVDASETLPERKKAAENEDIQKALIFEKPLNDNQSINNDLMDHVF</sequence>
<dbReference type="PANTHER" id="PTHR35179:SF2">
    <property type="entry name" value="START DOMAIN-CONTAINING PROTEIN"/>
    <property type="match status" value="1"/>
</dbReference>
<dbReference type="STRING" id="29172.A0A0D8XCG4"/>
<protein>
    <submittedName>
        <fullName evidence="1">Uncharacterized protein</fullName>
    </submittedName>
</protein>
<dbReference type="AlphaFoldDB" id="A0A0D8XCG4"/>
<evidence type="ECO:0000313" key="1">
    <source>
        <dbReference type="EMBL" id="KJH42300.1"/>
    </source>
</evidence>